<dbReference type="InterPro" id="IPR001533">
    <property type="entry name" value="Pterin_deHydtase"/>
</dbReference>
<accession>A0ABS3ZDW7</accession>
<evidence type="ECO:0000313" key="5">
    <source>
        <dbReference type="EMBL" id="MBP0049897.1"/>
    </source>
</evidence>
<comment type="similarity">
    <text evidence="2 4">Belongs to the pterin-4-alpha-carbinolamine dehydratase family.</text>
</comment>
<reference evidence="5 6" key="1">
    <citation type="submission" date="2020-09" db="EMBL/GenBank/DDBJ databases">
        <authorList>
            <person name="Tanuku N.R.S."/>
        </authorList>
    </citation>
    <scope>NUCLEOTIDE SEQUENCE [LARGE SCALE GENOMIC DNA]</scope>
    <source>
        <strain evidence="5 6">AK62</strain>
    </source>
</reference>
<dbReference type="Gene3D" id="3.30.1360.20">
    <property type="entry name" value="Transcriptional coactivator/pterin dehydratase"/>
    <property type="match status" value="1"/>
</dbReference>
<dbReference type="GO" id="GO:0008124">
    <property type="term" value="F:4-alpha-hydroxytetrahydrobiopterin dehydratase activity"/>
    <property type="evidence" value="ECO:0007669"/>
    <property type="project" value="UniProtKB-EC"/>
</dbReference>
<evidence type="ECO:0000256" key="2">
    <source>
        <dbReference type="ARBA" id="ARBA00006472"/>
    </source>
</evidence>
<dbReference type="Proteomes" id="UP000810171">
    <property type="component" value="Unassembled WGS sequence"/>
</dbReference>
<sequence>MSLSDKRCVPCKGDVPALTRDEIQPLLQQVEGWELAEQANRIRRKFTFPDFRTALTFVNHVGELAEEMGHHPEISFGWGHASVEIWTHKIGGLHENDFVLAARIDTLPET</sequence>
<dbReference type="Pfam" id="PF01329">
    <property type="entry name" value="Pterin_4a"/>
    <property type="match status" value="1"/>
</dbReference>
<gene>
    <name evidence="5" type="ORF">H9C73_14280</name>
</gene>
<proteinExistence type="inferred from homology"/>
<keyword evidence="3 4" id="KW-0456">Lyase</keyword>
<evidence type="ECO:0000256" key="4">
    <source>
        <dbReference type="HAMAP-Rule" id="MF_00434"/>
    </source>
</evidence>
<dbReference type="InterPro" id="IPR050376">
    <property type="entry name" value="Pterin-4-alpha-carb_dehyd"/>
</dbReference>
<dbReference type="InterPro" id="IPR036428">
    <property type="entry name" value="PCD_sf"/>
</dbReference>
<dbReference type="EC" id="4.2.1.96" evidence="4"/>
<dbReference type="RefSeq" id="WP_209288580.1">
    <property type="nucleotide sequence ID" value="NZ_JACVEW010000027.1"/>
</dbReference>
<dbReference type="NCBIfam" id="NF002017">
    <property type="entry name" value="PRK00823.1-2"/>
    <property type="match status" value="1"/>
</dbReference>
<evidence type="ECO:0000256" key="1">
    <source>
        <dbReference type="ARBA" id="ARBA00001554"/>
    </source>
</evidence>
<organism evidence="5 6">
    <name type="scientific">Marinobacterium alkalitolerans</name>
    <dbReference type="NCBI Taxonomy" id="1542925"/>
    <lineage>
        <taxon>Bacteria</taxon>
        <taxon>Pseudomonadati</taxon>
        <taxon>Pseudomonadota</taxon>
        <taxon>Gammaproteobacteria</taxon>
        <taxon>Oceanospirillales</taxon>
        <taxon>Oceanospirillaceae</taxon>
        <taxon>Marinobacterium</taxon>
    </lineage>
</organism>
<name>A0ABS3ZDW7_9GAMM</name>
<keyword evidence="6" id="KW-1185">Reference proteome</keyword>
<dbReference type="PANTHER" id="PTHR42805:SF1">
    <property type="entry name" value="PTERIN-4-ALPHA-CARBINOLAMINE DEHYDRATASE-RELATED"/>
    <property type="match status" value="1"/>
</dbReference>
<dbReference type="SUPFAM" id="SSF55248">
    <property type="entry name" value="PCD-like"/>
    <property type="match status" value="1"/>
</dbReference>
<dbReference type="CDD" id="cd00913">
    <property type="entry name" value="PCD_DCoH_subfamily_a"/>
    <property type="match status" value="1"/>
</dbReference>
<evidence type="ECO:0000256" key="3">
    <source>
        <dbReference type="ARBA" id="ARBA00023239"/>
    </source>
</evidence>
<dbReference type="EMBL" id="JACVEW010000027">
    <property type="protein sequence ID" value="MBP0049897.1"/>
    <property type="molecule type" value="Genomic_DNA"/>
</dbReference>
<evidence type="ECO:0000313" key="6">
    <source>
        <dbReference type="Proteomes" id="UP000810171"/>
    </source>
</evidence>
<dbReference type="PANTHER" id="PTHR42805">
    <property type="entry name" value="PTERIN-4-ALPHA-CARBINOLAMINE DEHYDRATASE-RELATED"/>
    <property type="match status" value="1"/>
</dbReference>
<comment type="caution">
    <text evidence="5">The sequence shown here is derived from an EMBL/GenBank/DDBJ whole genome shotgun (WGS) entry which is preliminary data.</text>
</comment>
<protein>
    <recommendedName>
        <fullName evidence="4">Putative pterin-4-alpha-carbinolamine dehydratase</fullName>
        <shortName evidence="4">PHS</shortName>
        <ecNumber evidence="4">4.2.1.96</ecNumber>
    </recommendedName>
    <alternativeName>
        <fullName evidence="4">4-alpha-hydroxy-tetrahydropterin dehydratase</fullName>
    </alternativeName>
    <alternativeName>
        <fullName evidence="4">Pterin carbinolamine dehydratase</fullName>
        <shortName evidence="4">PCD</shortName>
    </alternativeName>
</protein>
<comment type="catalytic activity">
    <reaction evidence="1 4">
        <text>(4aS,6R)-4a-hydroxy-L-erythro-5,6,7,8-tetrahydrobiopterin = (6R)-L-erythro-6,7-dihydrobiopterin + H2O</text>
        <dbReference type="Rhea" id="RHEA:11920"/>
        <dbReference type="ChEBI" id="CHEBI:15377"/>
        <dbReference type="ChEBI" id="CHEBI:15642"/>
        <dbReference type="ChEBI" id="CHEBI:43120"/>
        <dbReference type="EC" id="4.2.1.96"/>
    </reaction>
</comment>
<dbReference type="HAMAP" id="MF_00434">
    <property type="entry name" value="Pterin_4_alpha"/>
    <property type="match status" value="1"/>
</dbReference>